<dbReference type="EMBL" id="BMAT01009906">
    <property type="protein sequence ID" value="GFS16167.1"/>
    <property type="molecule type" value="Genomic_DNA"/>
</dbReference>
<comment type="pathway">
    <text evidence="3">Amino-acid biosynthesis; L-methionine biosynthesis via de novo pathway.</text>
</comment>
<dbReference type="Proteomes" id="UP000762676">
    <property type="component" value="Unassembled WGS sequence"/>
</dbReference>
<evidence type="ECO:0000259" key="6">
    <source>
        <dbReference type="PROSITE" id="PS50970"/>
    </source>
</evidence>
<dbReference type="Gene3D" id="3.20.20.330">
    <property type="entry name" value="Homocysteine-binding-like domain"/>
    <property type="match status" value="1"/>
</dbReference>
<dbReference type="PIRSF" id="PIRSF037505">
    <property type="entry name" value="Betaine_HMT"/>
    <property type="match status" value="1"/>
</dbReference>
<evidence type="ECO:0000256" key="3">
    <source>
        <dbReference type="ARBA" id="ARBA00034478"/>
    </source>
</evidence>
<dbReference type="PANTHER" id="PTHR11103">
    <property type="entry name" value="SLR1189 PROTEIN"/>
    <property type="match status" value="1"/>
</dbReference>
<organism evidence="7 8">
    <name type="scientific">Elysia marginata</name>
    <dbReference type="NCBI Taxonomy" id="1093978"/>
    <lineage>
        <taxon>Eukaryota</taxon>
        <taxon>Metazoa</taxon>
        <taxon>Spiralia</taxon>
        <taxon>Lophotrochozoa</taxon>
        <taxon>Mollusca</taxon>
        <taxon>Gastropoda</taxon>
        <taxon>Heterobranchia</taxon>
        <taxon>Euthyneura</taxon>
        <taxon>Panpulmonata</taxon>
        <taxon>Sacoglossa</taxon>
        <taxon>Placobranchoidea</taxon>
        <taxon>Plakobranchidae</taxon>
        <taxon>Elysia</taxon>
    </lineage>
</organism>
<gene>
    <name evidence="7" type="ORF">ElyMa_004950900</name>
</gene>
<feature type="binding site" evidence="4 5">
    <location>
        <position position="255"/>
    </location>
    <ligand>
        <name>Zn(2+)</name>
        <dbReference type="ChEBI" id="CHEBI:29105"/>
    </ligand>
</feature>
<evidence type="ECO:0000313" key="7">
    <source>
        <dbReference type="EMBL" id="GFS16167.1"/>
    </source>
</evidence>
<feature type="domain" description="Hcy-binding" evidence="6">
    <location>
        <begin position="48"/>
        <end position="353"/>
    </location>
</feature>
<dbReference type="GO" id="GO:0008270">
    <property type="term" value="F:zinc ion binding"/>
    <property type="evidence" value="ECO:0007669"/>
    <property type="project" value="InterPro"/>
</dbReference>
<evidence type="ECO:0000256" key="1">
    <source>
        <dbReference type="ARBA" id="ARBA00022603"/>
    </source>
</evidence>
<feature type="binding site" evidence="4 5">
    <location>
        <position position="339"/>
    </location>
    <ligand>
        <name>Zn(2+)</name>
        <dbReference type="ChEBI" id="CHEBI:29105"/>
    </ligand>
</feature>
<evidence type="ECO:0000256" key="2">
    <source>
        <dbReference type="ARBA" id="ARBA00022679"/>
    </source>
</evidence>
<evidence type="ECO:0000256" key="5">
    <source>
        <dbReference type="PROSITE-ProRule" id="PRU00333"/>
    </source>
</evidence>
<keyword evidence="1 5" id="KW-0489">Methyltransferase</keyword>
<accession>A0AAV4J5C6</accession>
<keyword evidence="2 5" id="KW-0808">Transferase</keyword>
<dbReference type="GO" id="GO:0008168">
    <property type="term" value="F:methyltransferase activity"/>
    <property type="evidence" value="ECO:0007669"/>
    <property type="project" value="UniProtKB-UniRule"/>
</dbReference>
<dbReference type="GO" id="GO:0009086">
    <property type="term" value="P:methionine biosynthetic process"/>
    <property type="evidence" value="ECO:0007669"/>
    <property type="project" value="InterPro"/>
</dbReference>
<comment type="caution">
    <text evidence="7">The sequence shown here is derived from an EMBL/GenBank/DDBJ whole genome shotgun (WGS) entry which is preliminary data.</text>
</comment>
<dbReference type="PROSITE" id="PS50970">
    <property type="entry name" value="HCY"/>
    <property type="match status" value="1"/>
</dbReference>
<dbReference type="PANTHER" id="PTHR11103:SF18">
    <property type="entry name" value="SLR1189 PROTEIN"/>
    <property type="match status" value="1"/>
</dbReference>
<keyword evidence="4 5" id="KW-0479">Metal-binding</keyword>
<protein>
    <submittedName>
        <fullName evidence="7">Betaine--homocysteine S-methyltransferase 1-like</fullName>
    </submittedName>
</protein>
<name>A0AAV4J5C6_9GAST</name>
<reference evidence="7 8" key="1">
    <citation type="journal article" date="2021" name="Elife">
        <title>Chloroplast acquisition without the gene transfer in kleptoplastic sea slugs, Plakobranchus ocellatus.</title>
        <authorList>
            <person name="Maeda T."/>
            <person name="Takahashi S."/>
            <person name="Yoshida T."/>
            <person name="Shimamura S."/>
            <person name="Takaki Y."/>
            <person name="Nagai Y."/>
            <person name="Toyoda A."/>
            <person name="Suzuki Y."/>
            <person name="Arimoto A."/>
            <person name="Ishii H."/>
            <person name="Satoh N."/>
            <person name="Nishiyama T."/>
            <person name="Hasebe M."/>
            <person name="Maruyama T."/>
            <person name="Minagawa J."/>
            <person name="Obokata J."/>
            <person name="Shigenobu S."/>
        </authorList>
    </citation>
    <scope>NUCLEOTIDE SEQUENCE [LARGE SCALE GENOMIC DNA]</scope>
</reference>
<dbReference type="InterPro" id="IPR017226">
    <property type="entry name" value="BHMT-like"/>
</dbReference>
<dbReference type="GO" id="GO:0032259">
    <property type="term" value="P:methylation"/>
    <property type="evidence" value="ECO:0007669"/>
    <property type="project" value="UniProtKB-KW"/>
</dbReference>
<keyword evidence="4 5" id="KW-0862">Zinc</keyword>
<dbReference type="SUPFAM" id="SSF82282">
    <property type="entry name" value="Homocysteine S-methyltransferase"/>
    <property type="match status" value="1"/>
</dbReference>
<feature type="binding site" evidence="4 5">
    <location>
        <position position="338"/>
    </location>
    <ligand>
        <name>Zn(2+)</name>
        <dbReference type="ChEBI" id="CHEBI:29105"/>
    </ligand>
</feature>
<keyword evidence="8" id="KW-1185">Reference proteome</keyword>
<evidence type="ECO:0000313" key="8">
    <source>
        <dbReference type="Proteomes" id="UP000762676"/>
    </source>
</evidence>
<sequence length="393" mass="43620">MLATCTLPLFEASSHPVQSLSTVTSCFTGYAPLHTVSHQTENKMTTVKGLRERFRDGESVICAEGYMWELERRGFVRAGVFTPEVVLDYPERVISLHEEYVHAGSDVVEAYTYYGHREKLKVIGRECELETLNLNSLKMARDVANKHGKLMAGNLSNTTTFKPNDPEAAEIARQAFKEQVEWAVKGGADYMIAETFNDLEEAIIALEVIKKYGKGMPAVITLVIYSPDRTTDDVPVPEALRRLEELGADCVGLNCGRGPETMLPLLREARKVCKGPMAALPVPFRTNQKEKTFQSLTDPISGEQLYPLDLDCVQCSRSDIRKFAQEARDLGIQYLGLCCGSSSKALREVAEALGRKPPASVYTPDLDKSFVMGKSVEGHAKKVREFMLGETKP</sequence>
<dbReference type="InterPro" id="IPR003726">
    <property type="entry name" value="HCY_dom"/>
</dbReference>
<comment type="cofactor">
    <cofactor evidence="4">
        <name>Zn(2+)</name>
        <dbReference type="ChEBI" id="CHEBI:29105"/>
    </cofactor>
    <text evidence="4">Binds 1 zinc ion per subunit.</text>
</comment>
<proteinExistence type="predicted"/>
<dbReference type="Pfam" id="PF02574">
    <property type="entry name" value="S-methyl_trans"/>
    <property type="match status" value="1"/>
</dbReference>
<evidence type="ECO:0000256" key="4">
    <source>
        <dbReference type="PIRSR" id="PIRSR037505-2"/>
    </source>
</evidence>
<dbReference type="AlphaFoldDB" id="A0AAV4J5C6"/>
<dbReference type="InterPro" id="IPR036589">
    <property type="entry name" value="HCY_dom_sf"/>
</dbReference>